<dbReference type="GeneID" id="41716654"/>
<dbReference type="Proteomes" id="UP000325030">
    <property type="component" value="Chromosome"/>
</dbReference>
<dbReference type="InterPro" id="IPR029052">
    <property type="entry name" value="Metallo-depent_PP-like"/>
</dbReference>
<dbReference type="PANTHER" id="PTHR31302:SF0">
    <property type="entry name" value="TRANSMEMBRANE PROTEIN WITH METALLOPHOSPHOESTERASE DOMAIN"/>
    <property type="match status" value="1"/>
</dbReference>
<dbReference type="InterPro" id="IPR004843">
    <property type="entry name" value="Calcineurin-like_PHP"/>
</dbReference>
<dbReference type="RefSeq" id="WP_149528206.1">
    <property type="nucleotide sequence ID" value="NZ_AP018929.1"/>
</dbReference>
<dbReference type="Gene3D" id="3.60.21.10">
    <property type="match status" value="1"/>
</dbReference>
<accession>A0A510DZF9</accession>
<dbReference type="SUPFAM" id="SSF56300">
    <property type="entry name" value="Metallo-dependent phosphatases"/>
    <property type="match status" value="1"/>
</dbReference>
<dbReference type="KEGG" id="step:IC006_0158"/>
<keyword evidence="4" id="KW-1185">Reference proteome</keyword>
<dbReference type="Pfam" id="PF00149">
    <property type="entry name" value="Metallophos"/>
    <property type="match status" value="1"/>
</dbReference>
<proteinExistence type="predicted"/>
<feature type="domain" description="Calcineurin-like phosphoesterase" evidence="1">
    <location>
        <begin position="1"/>
        <end position="190"/>
    </location>
</feature>
<evidence type="ECO:0000313" key="5">
    <source>
        <dbReference type="Proteomes" id="UP000325030"/>
    </source>
</evidence>
<evidence type="ECO:0000313" key="4">
    <source>
        <dbReference type="Proteomes" id="UP000322983"/>
    </source>
</evidence>
<reference evidence="5" key="1">
    <citation type="submission" date="2018-09" db="EMBL/GenBank/DDBJ databases">
        <title>Complete Genome Sequencing of Sulfolobus sp. JCM 16834.</title>
        <authorList>
            <person name="Kato S."/>
            <person name="Itoh T."/>
            <person name="Ohkuma M."/>
        </authorList>
    </citation>
    <scope>NUCLEOTIDE SEQUENCE [LARGE SCALE GENOMIC DNA]</scope>
    <source>
        <strain evidence="5">IC-007</strain>
    </source>
</reference>
<evidence type="ECO:0000313" key="3">
    <source>
        <dbReference type="EMBL" id="BBG25635.1"/>
    </source>
</evidence>
<dbReference type="EMBL" id="AP018930">
    <property type="protein sequence ID" value="BBG25635.1"/>
    <property type="molecule type" value="Genomic_DNA"/>
</dbReference>
<dbReference type="Proteomes" id="UP000322983">
    <property type="component" value="Chromosome"/>
</dbReference>
<reference evidence="3 4" key="2">
    <citation type="journal article" date="2020" name="Int. J. Syst. Evol. Microbiol.">
        <title>Sulfuracidifex tepidarius gen. nov., sp. nov. and transfer of Sulfolobus metallicus Huber and Stetter 1992 to the genus Sulfuracidifex as Sulfuracidifex metallicus comb. nov.</title>
        <authorList>
            <person name="Itoh T."/>
            <person name="Miura T."/>
            <person name="Sakai H.D."/>
            <person name="Kato S."/>
            <person name="Ohkuma M."/>
            <person name="Takashina T."/>
        </authorList>
    </citation>
    <scope>NUCLEOTIDE SEQUENCE</scope>
    <source>
        <strain evidence="2 4">IC-006</strain>
        <strain evidence="3">IC-007</strain>
    </source>
</reference>
<evidence type="ECO:0000259" key="1">
    <source>
        <dbReference type="Pfam" id="PF00149"/>
    </source>
</evidence>
<dbReference type="PANTHER" id="PTHR31302">
    <property type="entry name" value="TRANSMEMBRANE PROTEIN WITH METALLOPHOSPHOESTERASE DOMAIN-RELATED"/>
    <property type="match status" value="1"/>
</dbReference>
<organism evidence="3 5">
    <name type="scientific">Sulfuracidifex tepidarius</name>
    <dbReference type="NCBI Taxonomy" id="1294262"/>
    <lineage>
        <taxon>Archaea</taxon>
        <taxon>Thermoproteota</taxon>
        <taxon>Thermoprotei</taxon>
        <taxon>Sulfolobales</taxon>
        <taxon>Sulfolobaceae</taxon>
        <taxon>Sulfuracidifex</taxon>
    </lineage>
</organism>
<dbReference type="GO" id="GO:0016787">
    <property type="term" value="F:hydrolase activity"/>
    <property type="evidence" value="ECO:0007669"/>
    <property type="project" value="InterPro"/>
</dbReference>
<accession>A0A510DRU2</accession>
<evidence type="ECO:0000313" key="2">
    <source>
        <dbReference type="EMBL" id="BBG22874.1"/>
    </source>
</evidence>
<dbReference type="EMBL" id="AP018929">
    <property type="protein sequence ID" value="BBG22874.1"/>
    <property type="molecule type" value="Genomic_DNA"/>
</dbReference>
<sequence length="238" mass="27620">MRILASSDIHSPKWTGKFLISLKRKIVDGGFDLFVLAGDLAERGGYKHLYPIYEELKDRRCVAVFGNEDFRNFRERYKEEYPSFTWLDDSSEVFRIGTKRVLVVGSEGVLQRPTRFQRLLGIDESYFKKRMERIDELLCEEADFRILVTHYASSLETVLGEKESIYPYLGYPLVEKVRCAPDIAIHGHAHFAKRTLYFNGKTKVYNVALPANQDVVKIDVPNIVTDSNDRDEREKEVK</sequence>
<gene>
    <name evidence="2" type="ORF">IC006_0158</name>
    <name evidence="3" type="ORF">IC007_0140</name>
</gene>
<protein>
    <recommendedName>
        <fullName evidence="1">Calcineurin-like phosphoesterase domain-containing protein</fullName>
    </recommendedName>
</protein>
<dbReference type="AlphaFoldDB" id="A0A510DZF9"/>
<name>A0A510DZF9_9CREN</name>
<dbReference type="InterPro" id="IPR051158">
    <property type="entry name" value="Metallophosphoesterase_sf"/>
</dbReference>
<dbReference type="OrthoDB" id="15074at2157"/>
<dbReference type="STRING" id="1294262.GCA_001316085_00964"/>